<dbReference type="AlphaFoldDB" id="A0A9Q8Q8K1"/>
<sequence>MQGFHETRHGQSKQATRLARVVSRIVVAGSTASSPPPARSGSRQSIDGWFRRWAFEAGGWRDVCVPCVYEMSRIQTDVRLGSGGANVCMCGFCRVQASSSSSSRRRVFA</sequence>
<accession>A0A9Q8Q8K1</accession>
<evidence type="ECO:0000313" key="2">
    <source>
        <dbReference type="Proteomes" id="UP000829364"/>
    </source>
</evidence>
<dbReference type="Proteomes" id="UP000829364">
    <property type="component" value="Chromosome 1"/>
</dbReference>
<evidence type="ECO:0000313" key="1">
    <source>
        <dbReference type="EMBL" id="UNI14995.1"/>
    </source>
</evidence>
<protein>
    <submittedName>
        <fullName evidence="1">Uncharacterized protein</fullName>
    </submittedName>
</protein>
<dbReference type="RefSeq" id="XP_047838476.1">
    <property type="nucleotide sequence ID" value="XM_047982510.1"/>
</dbReference>
<gene>
    <name evidence="1" type="ORF">JDV02_001570</name>
</gene>
<dbReference type="KEGG" id="ptkz:JDV02_001570"/>
<keyword evidence="2" id="KW-1185">Reference proteome</keyword>
<dbReference type="EMBL" id="CP086354">
    <property type="protein sequence ID" value="UNI14995.1"/>
    <property type="molecule type" value="Genomic_DNA"/>
</dbReference>
<reference evidence="1" key="1">
    <citation type="submission" date="2021-11" db="EMBL/GenBank/DDBJ databases">
        <title>Purpureocillium_takamizusanense_genome.</title>
        <authorList>
            <person name="Nguyen N.-H."/>
        </authorList>
    </citation>
    <scope>NUCLEOTIDE SEQUENCE</scope>
    <source>
        <strain evidence="1">PT3</strain>
    </source>
</reference>
<proteinExistence type="predicted"/>
<dbReference type="GeneID" id="72063533"/>
<organism evidence="1 2">
    <name type="scientific">Purpureocillium takamizusanense</name>
    <dbReference type="NCBI Taxonomy" id="2060973"/>
    <lineage>
        <taxon>Eukaryota</taxon>
        <taxon>Fungi</taxon>
        <taxon>Dikarya</taxon>
        <taxon>Ascomycota</taxon>
        <taxon>Pezizomycotina</taxon>
        <taxon>Sordariomycetes</taxon>
        <taxon>Hypocreomycetidae</taxon>
        <taxon>Hypocreales</taxon>
        <taxon>Ophiocordycipitaceae</taxon>
        <taxon>Purpureocillium</taxon>
    </lineage>
</organism>
<name>A0A9Q8Q8K1_9HYPO</name>